<keyword evidence="1" id="KW-0560">Oxidoreductase</keyword>
<dbReference type="Proteomes" id="UP001465668">
    <property type="component" value="Unassembled WGS sequence"/>
</dbReference>
<dbReference type="InterPro" id="IPR042098">
    <property type="entry name" value="TauD-like_sf"/>
</dbReference>
<dbReference type="InterPro" id="IPR050411">
    <property type="entry name" value="AlphaKG_dependent_hydroxylases"/>
</dbReference>
<evidence type="ECO:0000259" key="2">
    <source>
        <dbReference type="Pfam" id="PF02668"/>
    </source>
</evidence>
<evidence type="ECO:0000313" key="4">
    <source>
        <dbReference type="Proteomes" id="UP001465668"/>
    </source>
</evidence>
<accession>A0ABR2XXD3</accession>
<dbReference type="PANTHER" id="PTHR10696:SF49">
    <property type="entry name" value="TAUD_TFDA-LIKE DOMAIN-CONTAINING PROTEIN"/>
    <property type="match status" value="1"/>
</dbReference>
<sequence>MAVGNTADIKDRNMLRKVLRLWTAVRMTTQSTYIVGDEYLGLAPSTGGDTGPLHGNVPIPPVMGAQIDQILVHELQYAWQGEVLADIDVLLQVWSPSSWVVGYLAVFILLHNLSLLCRYDASYARKHGIKGDSTMVYADVGCRQVQSLSHNLLTKPNESSDIPTGFPAVVDHALAWSGSQIQDESEYIYHLANSDVGELEAGLNVFKTYQLDGNQINCVNFPLPTLGAKLRNISHEVYNGRGLYVIRGIDPSDYSVEDLTMLWLGVQSYVANQRGCQDHKGNMLVHIVVDDTSDDRKNHARHSKSSISFHTEEAGDVAAWLTRNTPVTGGECIVASAYHVYNVLAECRPDVIDTLAKADWPLAYPRYQCRPLIFFEEDHLIINFGPIALLGNNTHPRPESIPTINQRQHEALDIVEAIAQAAELQLQTRPGDMHFINNLALLHRRNSFADGLLKQEKRHLIRMRLRDSELGWCIPVQLKPDWVEAFESDTCQTWHMEPVKDHAFPLRRYTN</sequence>
<evidence type="ECO:0000256" key="1">
    <source>
        <dbReference type="ARBA" id="ARBA00023002"/>
    </source>
</evidence>
<dbReference type="Pfam" id="PF02668">
    <property type="entry name" value="TauD"/>
    <property type="match status" value="1"/>
</dbReference>
<proteinExistence type="predicted"/>
<dbReference type="Gene3D" id="3.60.130.10">
    <property type="entry name" value="Clavaminate synthase-like"/>
    <property type="match status" value="1"/>
</dbReference>
<reference evidence="3 4" key="1">
    <citation type="submission" date="2024-02" db="EMBL/GenBank/DDBJ databases">
        <title>First draft genome assembly of two strains of Seiridium cardinale.</title>
        <authorList>
            <person name="Emiliani G."/>
            <person name="Scali E."/>
        </authorList>
    </citation>
    <scope>NUCLEOTIDE SEQUENCE [LARGE SCALE GENOMIC DNA]</scope>
    <source>
        <strain evidence="3 4">BM-138-000479</strain>
    </source>
</reference>
<keyword evidence="4" id="KW-1185">Reference proteome</keyword>
<dbReference type="InterPro" id="IPR003819">
    <property type="entry name" value="TauD/TfdA-like"/>
</dbReference>
<comment type="caution">
    <text evidence="3">The sequence shown here is derived from an EMBL/GenBank/DDBJ whole genome shotgun (WGS) entry which is preliminary data.</text>
</comment>
<feature type="domain" description="TauD/TfdA-like" evidence="2">
    <location>
        <begin position="220"/>
        <end position="463"/>
    </location>
</feature>
<evidence type="ECO:0000313" key="3">
    <source>
        <dbReference type="EMBL" id="KAK9778478.1"/>
    </source>
</evidence>
<name>A0ABR2XXD3_9PEZI</name>
<organism evidence="3 4">
    <name type="scientific">Seiridium cardinale</name>
    <dbReference type="NCBI Taxonomy" id="138064"/>
    <lineage>
        <taxon>Eukaryota</taxon>
        <taxon>Fungi</taxon>
        <taxon>Dikarya</taxon>
        <taxon>Ascomycota</taxon>
        <taxon>Pezizomycotina</taxon>
        <taxon>Sordariomycetes</taxon>
        <taxon>Xylariomycetidae</taxon>
        <taxon>Amphisphaeriales</taxon>
        <taxon>Sporocadaceae</taxon>
        <taxon>Seiridium</taxon>
    </lineage>
</organism>
<protein>
    <submittedName>
        <fullName evidence="3">TauD/TfdA-like domain-containing protein</fullName>
    </submittedName>
</protein>
<dbReference type="PANTHER" id="PTHR10696">
    <property type="entry name" value="GAMMA-BUTYROBETAINE HYDROXYLASE-RELATED"/>
    <property type="match status" value="1"/>
</dbReference>
<dbReference type="SUPFAM" id="SSF51197">
    <property type="entry name" value="Clavaminate synthase-like"/>
    <property type="match status" value="1"/>
</dbReference>
<gene>
    <name evidence="3" type="ORF">SCAR479_04500</name>
</gene>
<dbReference type="EMBL" id="JARVKM010000015">
    <property type="protein sequence ID" value="KAK9778478.1"/>
    <property type="molecule type" value="Genomic_DNA"/>
</dbReference>